<dbReference type="STRING" id="123899.SAMEA3906487_03506"/>
<keyword evidence="2 3" id="KW-0732">Signal</keyword>
<dbReference type="GeneID" id="56589259"/>
<dbReference type="SUPFAM" id="SSF53850">
    <property type="entry name" value="Periplasmic binding protein-like II"/>
    <property type="match status" value="1"/>
</dbReference>
<dbReference type="Gene3D" id="3.10.105.10">
    <property type="entry name" value="Dipeptide-binding Protein, Domain 3"/>
    <property type="match status" value="1"/>
</dbReference>
<dbReference type="PANTHER" id="PTHR30290:SF38">
    <property type="entry name" value="D,D-DIPEPTIDE-BINDING PERIPLASMIC PROTEIN DDPA-RELATED"/>
    <property type="match status" value="1"/>
</dbReference>
<dbReference type="InterPro" id="IPR030678">
    <property type="entry name" value="Peptide/Ni-bd"/>
</dbReference>
<dbReference type="GO" id="GO:0030288">
    <property type="term" value="C:outer membrane-bounded periplasmic space"/>
    <property type="evidence" value="ECO:0007669"/>
    <property type="project" value="UniProtKB-ARBA"/>
</dbReference>
<dbReference type="PANTHER" id="PTHR30290">
    <property type="entry name" value="PERIPLASMIC BINDING COMPONENT OF ABC TRANSPORTER"/>
    <property type="match status" value="1"/>
</dbReference>
<dbReference type="GO" id="GO:0015833">
    <property type="term" value="P:peptide transport"/>
    <property type="evidence" value="ECO:0007669"/>
    <property type="project" value="TreeGrafter"/>
</dbReference>
<dbReference type="Gene3D" id="3.40.190.10">
    <property type="entry name" value="Periplasmic binding protein-like II"/>
    <property type="match status" value="1"/>
</dbReference>
<dbReference type="OrthoDB" id="9801799at2"/>
<dbReference type="PATRIC" id="fig|123899.6.peg.3507"/>
<comment type="similarity">
    <text evidence="1">Belongs to the bacterial solute-binding protein 5 family.</text>
</comment>
<sequence length="507" mass="56220">MKKNTWKPLGLALGGLTLALAGVSTMAQDLRIGLQEDPDVLDPHRARTYVGRIVFTSLCDKLVDLDDKLQFVPQLATSWAWSDDNKTLTFKLRDDAYFHDGSKFDAAAARANLERAMSLQDSMRKGELASVERVEAPDAQTLVLHLKRPDATLVAQLSDRAGMMLSPKTFTEDVGAVGRKPVCSGPYEFVERVQNDRIVLKKFDKYYDADSYAFPRVVFLPIPDTTVRLSNLRAGGLDILERMNPSDAPQVKNDDSVQFMPVSGLGFQEVFFNVGNGARAESSPFKDARVRKALELSLDRNVINEVVGGGIFEPAGQPFPPASPYHDKQVLPSQRDVAKARALLKEAGLDKVKAEFAFGNNTTTSAIAEMIQAMAAEAGFELSLRPTEYAALLNEARAGNFEMLMRGWSGRVDPDGNVYQFVTCKGTLNDGRYCNPEVDSLLDEARITPDETARRALYQKAQALRQKDVHNFYLYYQPWPFVLSKKVQGFTAYPDGMVRLKGVTLAK</sequence>
<dbReference type="GO" id="GO:0043190">
    <property type="term" value="C:ATP-binding cassette (ABC) transporter complex"/>
    <property type="evidence" value="ECO:0007669"/>
    <property type="project" value="InterPro"/>
</dbReference>
<accession>A0A157SRM5</accession>
<dbReference type="Proteomes" id="UP000076825">
    <property type="component" value="Chromosome 1"/>
</dbReference>
<dbReference type="InterPro" id="IPR039424">
    <property type="entry name" value="SBP_5"/>
</dbReference>
<organism evidence="5 6">
    <name type="scientific">Bordetella trematum</name>
    <dbReference type="NCBI Taxonomy" id="123899"/>
    <lineage>
        <taxon>Bacteria</taxon>
        <taxon>Pseudomonadati</taxon>
        <taxon>Pseudomonadota</taxon>
        <taxon>Betaproteobacteria</taxon>
        <taxon>Burkholderiales</taxon>
        <taxon>Alcaligenaceae</taxon>
        <taxon>Bordetella</taxon>
    </lineage>
</organism>
<dbReference type="eggNOG" id="COG0747">
    <property type="taxonomic scope" value="Bacteria"/>
</dbReference>
<dbReference type="AlphaFoldDB" id="A0A157SRM5"/>
<evidence type="ECO:0000313" key="5">
    <source>
        <dbReference type="EMBL" id="SAI73045.1"/>
    </source>
</evidence>
<dbReference type="InterPro" id="IPR000914">
    <property type="entry name" value="SBP_5_dom"/>
</dbReference>
<dbReference type="Gene3D" id="3.90.76.10">
    <property type="entry name" value="Dipeptide-binding Protein, Domain 1"/>
    <property type="match status" value="1"/>
</dbReference>
<feature type="chain" id="PRO_5009816866" evidence="3">
    <location>
        <begin position="28"/>
        <end position="507"/>
    </location>
</feature>
<evidence type="ECO:0000313" key="6">
    <source>
        <dbReference type="Proteomes" id="UP000076825"/>
    </source>
</evidence>
<dbReference type="KEGG" id="btrm:SAMEA390648703506"/>
<protein>
    <submittedName>
        <fullName evidence="5">ABC transporter substrate binding protein</fullName>
    </submittedName>
</protein>
<dbReference type="RefSeq" id="WP_025515790.1">
    <property type="nucleotide sequence ID" value="NZ_CP016340.1"/>
</dbReference>
<gene>
    <name evidence="5" type="primary">dppA_4</name>
    <name evidence="5" type="ORF">SAMEA3906487_03506</name>
</gene>
<dbReference type="CDD" id="cd08511">
    <property type="entry name" value="PBP2_NikA_DppA_OppA_like_5"/>
    <property type="match status" value="1"/>
</dbReference>
<feature type="domain" description="Solute-binding protein family 5" evidence="4">
    <location>
        <begin position="71"/>
        <end position="426"/>
    </location>
</feature>
<dbReference type="EMBL" id="LT546645">
    <property type="protein sequence ID" value="SAI73045.1"/>
    <property type="molecule type" value="Genomic_DNA"/>
</dbReference>
<feature type="signal peptide" evidence="3">
    <location>
        <begin position="1"/>
        <end position="27"/>
    </location>
</feature>
<dbReference type="Pfam" id="PF00496">
    <property type="entry name" value="SBP_bac_5"/>
    <property type="match status" value="1"/>
</dbReference>
<evidence type="ECO:0000256" key="2">
    <source>
        <dbReference type="ARBA" id="ARBA00022729"/>
    </source>
</evidence>
<name>A0A157SRM5_9BORD</name>
<dbReference type="PIRSF" id="PIRSF002741">
    <property type="entry name" value="MppA"/>
    <property type="match status" value="1"/>
</dbReference>
<dbReference type="GO" id="GO:1904680">
    <property type="term" value="F:peptide transmembrane transporter activity"/>
    <property type="evidence" value="ECO:0007669"/>
    <property type="project" value="TreeGrafter"/>
</dbReference>
<keyword evidence="6" id="KW-1185">Reference proteome</keyword>
<evidence type="ECO:0000256" key="1">
    <source>
        <dbReference type="ARBA" id="ARBA00005695"/>
    </source>
</evidence>
<evidence type="ECO:0000256" key="3">
    <source>
        <dbReference type="SAM" id="SignalP"/>
    </source>
</evidence>
<proteinExistence type="inferred from homology"/>
<evidence type="ECO:0000259" key="4">
    <source>
        <dbReference type="Pfam" id="PF00496"/>
    </source>
</evidence>
<reference evidence="5 6" key="1">
    <citation type="submission" date="2016-04" db="EMBL/GenBank/DDBJ databases">
        <authorList>
            <consortium name="Pathogen Informatics"/>
        </authorList>
    </citation>
    <scope>NUCLEOTIDE SEQUENCE [LARGE SCALE GENOMIC DNA]</scope>
    <source>
        <strain evidence="5 6">H044680328</strain>
    </source>
</reference>